<dbReference type="AlphaFoldDB" id="A0A5J9UUG7"/>
<feature type="compositionally biased region" description="Polar residues" evidence="1">
    <location>
        <begin position="397"/>
        <end position="410"/>
    </location>
</feature>
<keyword evidence="3" id="KW-1185">Reference proteome</keyword>
<feature type="region of interest" description="Disordered" evidence="1">
    <location>
        <begin position="397"/>
        <end position="485"/>
    </location>
</feature>
<evidence type="ECO:0000313" key="3">
    <source>
        <dbReference type="Proteomes" id="UP000324897"/>
    </source>
</evidence>
<organism evidence="2 3">
    <name type="scientific">Eragrostis curvula</name>
    <name type="common">weeping love grass</name>
    <dbReference type="NCBI Taxonomy" id="38414"/>
    <lineage>
        <taxon>Eukaryota</taxon>
        <taxon>Viridiplantae</taxon>
        <taxon>Streptophyta</taxon>
        <taxon>Embryophyta</taxon>
        <taxon>Tracheophyta</taxon>
        <taxon>Spermatophyta</taxon>
        <taxon>Magnoliopsida</taxon>
        <taxon>Liliopsida</taxon>
        <taxon>Poales</taxon>
        <taxon>Poaceae</taxon>
        <taxon>PACMAD clade</taxon>
        <taxon>Chloridoideae</taxon>
        <taxon>Eragrostideae</taxon>
        <taxon>Eragrostidinae</taxon>
        <taxon>Eragrostis</taxon>
    </lineage>
</organism>
<comment type="caution">
    <text evidence="2">The sequence shown here is derived from an EMBL/GenBank/DDBJ whole genome shotgun (WGS) entry which is preliminary data.</text>
</comment>
<sequence>MGNILRLFKRREEDDDDYIPVYRPQKQPQYHSDDQSAATPHPWPRPHQQALGPQHGITSSTALARDPVNLAAGSNTGNLQRSSEVVCANGVLAPRCRCNTEDIDESSAKGLCDAVSYAKANAMLIQVPVLGTTKQFWRLSDKATRISRKLALILESHHSVCKYLAAPLQVSNVWISSIGSVKLRGVSFTGKHFDIERVRDDYKHLSVVLLVLIRISGAEITKLPPDYREFIMLLRRDTLAMKDEFLIVNNSALLPMKNRTEVFLMLHDKIVKYLGRTRAGQAKKKKIISKLPYEKDWLDTATANTQINQWVVNVQNQYERTQYDLLRLNRNVRSHMHDYDDDDIEEILYCEWPELLMDMVKMLHEEGELEGTDIQNKFGYGECPELGVLDDMLASADQTSAEEGKQQQQRATKEGRGSYKSSMGNVLRCLEGEEDRAGGDNYPYYRPTSRPHYQPPQYYSHDQPPAVPPPRPHQQAQGPHGVTTATAGVDTLDQYILNFKSTSMAAVPNIGHLKRSSEVLSDRAVAPRYQCNTGDIDESSAEGLCDAESYAKANPMLIQVQVQGTTKKFWRLTDEATRITRKLALILRSHHSVGKYLTTPLQVSNIWISSAGSVKLRGVRFTGKRFSIQRVRDDYRHLSRVLQSLFRVSGGDVTKLPPDYKEFLALLESDTLTMKDEFLIVNNSALLPMSNRTEVFLMLYDRIVMYLGRTKAGKAKKKRILSKLPYNNDWLDTASANTQINQWVVNKTQKQYKRTQLDQLRLNRNVRSHLHQYNDDNIEEIMYYEWPELLMDMVKMLHMEGELQGTDIQNKEVNTKLKEKSRSSPLPDGWTVRASAPASIANI</sequence>
<proteinExistence type="predicted"/>
<feature type="region of interest" description="Disordered" evidence="1">
    <location>
        <begin position="16"/>
        <end position="55"/>
    </location>
</feature>
<dbReference type="PANTHER" id="PTHR35161:SF1">
    <property type="entry name" value="OS02G0138300 PROTEIN"/>
    <property type="match status" value="1"/>
</dbReference>
<dbReference type="EMBL" id="RWGY01000013">
    <property type="protein sequence ID" value="TVU27403.1"/>
    <property type="molecule type" value="Genomic_DNA"/>
</dbReference>
<evidence type="ECO:0000313" key="2">
    <source>
        <dbReference type="EMBL" id="TVU27403.1"/>
    </source>
</evidence>
<feature type="compositionally biased region" description="Polar residues" evidence="1">
    <location>
        <begin position="26"/>
        <end position="38"/>
    </location>
</feature>
<dbReference type="Gramene" id="TVU27403">
    <property type="protein sequence ID" value="TVU27403"/>
    <property type="gene ID" value="EJB05_30012"/>
</dbReference>
<reference evidence="2 3" key="1">
    <citation type="journal article" date="2019" name="Sci. Rep.">
        <title>A high-quality genome of Eragrostis curvula grass provides insights into Poaceae evolution and supports new strategies to enhance forage quality.</title>
        <authorList>
            <person name="Carballo J."/>
            <person name="Santos B.A.C.M."/>
            <person name="Zappacosta D."/>
            <person name="Garbus I."/>
            <person name="Selva J.P."/>
            <person name="Gallo C.A."/>
            <person name="Diaz A."/>
            <person name="Albertini E."/>
            <person name="Caccamo M."/>
            <person name="Echenique V."/>
        </authorList>
    </citation>
    <scope>NUCLEOTIDE SEQUENCE [LARGE SCALE GENOMIC DNA]</scope>
    <source>
        <strain evidence="3">cv. Victoria</strain>
        <tissue evidence="2">Leaf</tissue>
    </source>
</reference>
<dbReference type="PANTHER" id="PTHR35161">
    <property type="entry name" value="OS02G0303100 PROTEIN"/>
    <property type="match status" value="1"/>
</dbReference>
<dbReference type="Proteomes" id="UP000324897">
    <property type="component" value="Chromosome 2"/>
</dbReference>
<dbReference type="OrthoDB" id="592181at2759"/>
<gene>
    <name evidence="2" type="ORF">EJB05_30012</name>
</gene>
<evidence type="ECO:0000256" key="1">
    <source>
        <dbReference type="SAM" id="MobiDB-lite"/>
    </source>
</evidence>
<protein>
    <submittedName>
        <fullName evidence="2">Uncharacterized protein</fullName>
    </submittedName>
</protein>
<name>A0A5J9UUG7_9POAL</name>
<accession>A0A5J9UUG7</accession>